<evidence type="ECO:0000313" key="3">
    <source>
        <dbReference type="Proteomes" id="UP000886998"/>
    </source>
</evidence>
<dbReference type="InterPro" id="IPR016729">
    <property type="entry name" value="FADD"/>
</dbReference>
<dbReference type="CDD" id="cd01670">
    <property type="entry name" value="Death"/>
    <property type="match status" value="1"/>
</dbReference>
<keyword evidence="3" id="KW-1185">Reference proteome</keyword>
<dbReference type="GO" id="GO:0045089">
    <property type="term" value="P:positive regulation of innate immune response"/>
    <property type="evidence" value="ECO:0007669"/>
    <property type="project" value="TreeGrafter"/>
</dbReference>
<dbReference type="GO" id="GO:0089720">
    <property type="term" value="F:caspase binding"/>
    <property type="evidence" value="ECO:0007669"/>
    <property type="project" value="TreeGrafter"/>
</dbReference>
<dbReference type="InterPro" id="IPR000488">
    <property type="entry name" value="Death_dom"/>
</dbReference>
<dbReference type="SUPFAM" id="SSF47986">
    <property type="entry name" value="DEATH domain"/>
    <property type="match status" value="1"/>
</dbReference>
<dbReference type="GO" id="GO:0005123">
    <property type="term" value="F:death receptor binding"/>
    <property type="evidence" value="ECO:0007669"/>
    <property type="project" value="TreeGrafter"/>
</dbReference>
<comment type="caution">
    <text evidence="2">The sequence shown here is derived from an EMBL/GenBank/DDBJ whole genome shotgun (WGS) entry which is preliminary data.</text>
</comment>
<accession>A0A8X7BWT7</accession>
<sequence>MCFTCSYMECLQRYSILKSKIIQEAVSSPFSFEAIKEHYAADINSKRALSRAKSLDALLYLLEERDILNCKKVSCLVKLSKLLPHTNIGKLVHYYQKLYLEGTDNDSCLCGLEYPYQLEVSALRVQEQNQSPSPISNSNQIDTDLNEAFKNISLRIGKEWPVLARELDIEECYIDHIISKYPNDKVQQAYQALLLWQKKEKENATIPLLDKALNARHCERKGISSSIRQHCILLSDQGFHI</sequence>
<dbReference type="Pfam" id="PF00531">
    <property type="entry name" value="Death"/>
    <property type="match status" value="1"/>
</dbReference>
<dbReference type="GO" id="GO:0031265">
    <property type="term" value="C:CD95 death-inducing signaling complex"/>
    <property type="evidence" value="ECO:0007669"/>
    <property type="project" value="TreeGrafter"/>
</dbReference>
<dbReference type="EMBL" id="BMAV01004915">
    <property type="protein sequence ID" value="GFY45557.1"/>
    <property type="molecule type" value="Genomic_DNA"/>
</dbReference>
<feature type="domain" description="Death" evidence="1">
    <location>
        <begin position="145"/>
        <end position="214"/>
    </location>
</feature>
<dbReference type="PROSITE" id="PS50017">
    <property type="entry name" value="DEATH_DOMAIN"/>
    <property type="match status" value="1"/>
</dbReference>
<dbReference type="AlphaFoldDB" id="A0A8X7BWT7"/>
<name>A0A8X7BWT7_9ARAC</name>
<organism evidence="2 3">
    <name type="scientific">Trichonephila inaurata madagascariensis</name>
    <dbReference type="NCBI Taxonomy" id="2747483"/>
    <lineage>
        <taxon>Eukaryota</taxon>
        <taxon>Metazoa</taxon>
        <taxon>Ecdysozoa</taxon>
        <taxon>Arthropoda</taxon>
        <taxon>Chelicerata</taxon>
        <taxon>Arachnida</taxon>
        <taxon>Araneae</taxon>
        <taxon>Araneomorphae</taxon>
        <taxon>Entelegynae</taxon>
        <taxon>Araneoidea</taxon>
        <taxon>Nephilidae</taxon>
        <taxon>Trichonephila</taxon>
        <taxon>Trichonephila inaurata</taxon>
    </lineage>
</organism>
<dbReference type="SMART" id="SM00005">
    <property type="entry name" value="DEATH"/>
    <property type="match status" value="1"/>
</dbReference>
<dbReference type="GO" id="GO:0097191">
    <property type="term" value="P:extrinsic apoptotic signaling pathway"/>
    <property type="evidence" value="ECO:0007669"/>
    <property type="project" value="TreeGrafter"/>
</dbReference>
<reference evidence="2" key="1">
    <citation type="submission" date="2020-08" db="EMBL/GenBank/DDBJ databases">
        <title>Multicomponent nature underlies the extraordinary mechanical properties of spider dragline silk.</title>
        <authorList>
            <person name="Kono N."/>
            <person name="Nakamura H."/>
            <person name="Mori M."/>
            <person name="Yoshida Y."/>
            <person name="Ohtoshi R."/>
            <person name="Malay A.D."/>
            <person name="Moran D.A.P."/>
            <person name="Tomita M."/>
            <person name="Numata K."/>
            <person name="Arakawa K."/>
        </authorList>
    </citation>
    <scope>NUCLEOTIDE SEQUENCE</scope>
</reference>
<dbReference type="OrthoDB" id="100767at2759"/>
<evidence type="ECO:0000259" key="1">
    <source>
        <dbReference type="PROSITE" id="PS50017"/>
    </source>
</evidence>
<dbReference type="Gene3D" id="1.10.533.10">
    <property type="entry name" value="Death Domain, Fas"/>
    <property type="match status" value="1"/>
</dbReference>
<gene>
    <name evidence="2" type="primary">AVEN_67056_1</name>
    <name evidence="2" type="ORF">TNIN_433321</name>
</gene>
<dbReference type="Proteomes" id="UP000886998">
    <property type="component" value="Unassembled WGS sequence"/>
</dbReference>
<protein>
    <submittedName>
        <fullName evidence="2">Death domain-containing protein</fullName>
    </submittedName>
</protein>
<dbReference type="PANTHER" id="PTHR15077">
    <property type="entry name" value="FAS-ASSOCIATING DEATH DOMAIN-CONTAINING PROTEIN FADD"/>
    <property type="match status" value="1"/>
</dbReference>
<proteinExistence type="predicted"/>
<dbReference type="PANTHER" id="PTHR15077:SF10">
    <property type="entry name" value="FAS-ASSOCIATED DEATH DOMAIN PROTEIN"/>
    <property type="match status" value="1"/>
</dbReference>
<evidence type="ECO:0000313" key="2">
    <source>
        <dbReference type="EMBL" id="GFY45557.1"/>
    </source>
</evidence>
<dbReference type="InterPro" id="IPR011029">
    <property type="entry name" value="DEATH-like_dom_sf"/>
</dbReference>